<dbReference type="InterPro" id="IPR002941">
    <property type="entry name" value="DNA_methylase_N4/N6"/>
</dbReference>
<dbReference type="InterPro" id="IPR001091">
    <property type="entry name" value="RM_Methyltransferase"/>
</dbReference>
<protein>
    <recommendedName>
        <fullName evidence="3">Methyltransferase</fullName>
        <ecNumber evidence="3">2.1.1.-</ecNumber>
    </recommendedName>
</protein>
<organism evidence="5 6">
    <name type="scientific">Pontibacter rugosus</name>
    <dbReference type="NCBI Taxonomy" id="1745966"/>
    <lineage>
        <taxon>Bacteria</taxon>
        <taxon>Pseudomonadati</taxon>
        <taxon>Bacteroidota</taxon>
        <taxon>Cytophagia</taxon>
        <taxon>Cytophagales</taxon>
        <taxon>Hymenobacteraceae</taxon>
        <taxon>Pontibacter</taxon>
    </lineage>
</organism>
<feature type="domain" description="DNA methylase N-4/N-6" evidence="4">
    <location>
        <begin position="137"/>
        <end position="218"/>
    </location>
</feature>
<evidence type="ECO:0000256" key="1">
    <source>
        <dbReference type="ARBA" id="ARBA00022603"/>
    </source>
</evidence>
<sequence length="234" mass="27254">MINQAQIILRNEDRLQVMRSYPDKYFDLAIPDFEYGIGEDGESNHSRGGLAEATKFTPKAWDREPPPQEVFDELFRISKHQIIWGGNYFIDKIKKPSAGWIIWDKVNGNTHQSDCELAWTSFDMGARIFRFMWAGMRQGKNIDQGYIMQGNKKMNEKRRHPCQKPRALYRWLYQKFAEKHFRVFDPGFGSGNSAIEAYCFGVAEYVGCEIDEEYYSDAVAELEAAREPLPVFKH</sequence>
<dbReference type="PRINTS" id="PR00508">
    <property type="entry name" value="S21N4MTFRASE"/>
</dbReference>
<evidence type="ECO:0000259" key="4">
    <source>
        <dbReference type="Pfam" id="PF01555"/>
    </source>
</evidence>
<dbReference type="GO" id="GO:0008168">
    <property type="term" value="F:methyltransferase activity"/>
    <property type="evidence" value="ECO:0007669"/>
    <property type="project" value="UniProtKB-KW"/>
</dbReference>
<name>A0ABW3SJ87_9BACT</name>
<dbReference type="Proteomes" id="UP001597094">
    <property type="component" value="Unassembled WGS sequence"/>
</dbReference>
<dbReference type="Pfam" id="PF01555">
    <property type="entry name" value="N6_N4_Mtase"/>
    <property type="match status" value="1"/>
</dbReference>
<evidence type="ECO:0000313" key="6">
    <source>
        <dbReference type="Proteomes" id="UP001597094"/>
    </source>
</evidence>
<evidence type="ECO:0000256" key="3">
    <source>
        <dbReference type="RuleBase" id="RU362026"/>
    </source>
</evidence>
<reference evidence="6" key="1">
    <citation type="journal article" date="2019" name="Int. J. Syst. Evol. Microbiol.">
        <title>The Global Catalogue of Microorganisms (GCM) 10K type strain sequencing project: providing services to taxonomists for standard genome sequencing and annotation.</title>
        <authorList>
            <consortium name="The Broad Institute Genomics Platform"/>
            <consortium name="The Broad Institute Genome Sequencing Center for Infectious Disease"/>
            <person name="Wu L."/>
            <person name="Ma J."/>
        </authorList>
    </citation>
    <scope>NUCLEOTIDE SEQUENCE [LARGE SCALE GENOMIC DNA]</scope>
    <source>
        <strain evidence="6">JCM 31319</strain>
    </source>
</reference>
<dbReference type="EMBL" id="JBHTLD010000007">
    <property type="protein sequence ID" value="MFD1184894.1"/>
    <property type="molecule type" value="Genomic_DNA"/>
</dbReference>
<dbReference type="EC" id="2.1.1.-" evidence="3"/>
<gene>
    <name evidence="5" type="ORF">ACFQ2O_01665</name>
</gene>
<dbReference type="InterPro" id="IPR029063">
    <property type="entry name" value="SAM-dependent_MTases_sf"/>
</dbReference>
<keyword evidence="2" id="KW-0808">Transferase</keyword>
<evidence type="ECO:0000256" key="2">
    <source>
        <dbReference type="ARBA" id="ARBA00022679"/>
    </source>
</evidence>
<accession>A0ABW3SJ87</accession>
<dbReference type="CDD" id="cd02440">
    <property type="entry name" value="AdoMet_MTases"/>
    <property type="match status" value="1"/>
</dbReference>
<evidence type="ECO:0000313" key="5">
    <source>
        <dbReference type="EMBL" id="MFD1184894.1"/>
    </source>
</evidence>
<keyword evidence="1 5" id="KW-0489">Methyltransferase</keyword>
<dbReference type="Gene3D" id="3.40.50.150">
    <property type="entry name" value="Vaccinia Virus protein VP39"/>
    <property type="match status" value="1"/>
</dbReference>
<dbReference type="RefSeq" id="WP_377522398.1">
    <property type="nucleotide sequence ID" value="NZ_JBHTLD010000007.1"/>
</dbReference>
<proteinExistence type="inferred from homology"/>
<keyword evidence="6" id="KW-1185">Reference proteome</keyword>
<comment type="similarity">
    <text evidence="3">Belongs to the N(4)/N(6)-methyltransferase family.</text>
</comment>
<dbReference type="SUPFAM" id="SSF53335">
    <property type="entry name" value="S-adenosyl-L-methionine-dependent methyltransferases"/>
    <property type="match status" value="1"/>
</dbReference>
<dbReference type="GO" id="GO:0032259">
    <property type="term" value="P:methylation"/>
    <property type="evidence" value="ECO:0007669"/>
    <property type="project" value="UniProtKB-KW"/>
</dbReference>
<comment type="caution">
    <text evidence="5">The sequence shown here is derived from an EMBL/GenBank/DDBJ whole genome shotgun (WGS) entry which is preliminary data.</text>
</comment>